<keyword evidence="3" id="KW-0436">Ligase</keyword>
<dbReference type="PANTHER" id="PTHR45911:SF3">
    <property type="entry name" value="DYSFERLIN-RELATED"/>
    <property type="match status" value="1"/>
</dbReference>
<evidence type="ECO:0000256" key="1">
    <source>
        <dbReference type="ARBA" id="ARBA00022723"/>
    </source>
</evidence>
<dbReference type="Proteomes" id="UP001152795">
    <property type="component" value="Unassembled WGS sequence"/>
</dbReference>
<dbReference type="AlphaFoldDB" id="A0A7D9JL55"/>
<dbReference type="Pfam" id="PF00168">
    <property type="entry name" value="C2"/>
    <property type="match status" value="1"/>
</dbReference>
<dbReference type="GO" id="GO:0046928">
    <property type="term" value="P:regulation of neurotransmitter secretion"/>
    <property type="evidence" value="ECO:0007669"/>
    <property type="project" value="TreeGrafter"/>
</dbReference>
<evidence type="ECO:0000313" key="4">
    <source>
        <dbReference type="Proteomes" id="UP001152795"/>
    </source>
</evidence>
<accession>A0A7D9JL55</accession>
<dbReference type="PRINTS" id="PR00360">
    <property type="entry name" value="C2DOMAIN"/>
</dbReference>
<protein>
    <submittedName>
        <fullName evidence="3">E3 ubiquitin- ligase NEDD4-like</fullName>
    </submittedName>
</protein>
<dbReference type="EMBL" id="CACRXK020017866">
    <property type="protein sequence ID" value="CAB4031744.1"/>
    <property type="molecule type" value="Genomic_DNA"/>
</dbReference>
<evidence type="ECO:0000256" key="2">
    <source>
        <dbReference type="ARBA" id="ARBA00022837"/>
    </source>
</evidence>
<dbReference type="SMART" id="SM00239">
    <property type="entry name" value="C2"/>
    <property type="match status" value="1"/>
</dbReference>
<dbReference type="InterPro" id="IPR035892">
    <property type="entry name" value="C2_domain_sf"/>
</dbReference>
<dbReference type="FunFam" id="2.60.40.150:FF:000289">
    <property type="entry name" value="E3 ubiquitin-protein ligase"/>
    <property type="match status" value="1"/>
</dbReference>
<reference evidence="3" key="1">
    <citation type="submission" date="2020-04" db="EMBL/GenBank/DDBJ databases">
        <authorList>
            <person name="Alioto T."/>
            <person name="Alioto T."/>
            <person name="Gomez Garrido J."/>
        </authorList>
    </citation>
    <scope>NUCLEOTIDE SEQUENCE</scope>
    <source>
        <strain evidence="3">A484AB</strain>
    </source>
</reference>
<organism evidence="3 4">
    <name type="scientific">Paramuricea clavata</name>
    <name type="common">Red gorgonian</name>
    <name type="synonym">Violescent sea-whip</name>
    <dbReference type="NCBI Taxonomy" id="317549"/>
    <lineage>
        <taxon>Eukaryota</taxon>
        <taxon>Metazoa</taxon>
        <taxon>Cnidaria</taxon>
        <taxon>Anthozoa</taxon>
        <taxon>Octocorallia</taxon>
        <taxon>Malacalcyonacea</taxon>
        <taxon>Plexauridae</taxon>
        <taxon>Paramuricea</taxon>
    </lineage>
</organism>
<name>A0A7D9JL55_PARCT</name>
<dbReference type="SUPFAM" id="SSF49562">
    <property type="entry name" value="C2 domain (Calcium/lipid-binding domain, CaLB)"/>
    <property type="match status" value="1"/>
</dbReference>
<proteinExistence type="predicted"/>
<dbReference type="PANTHER" id="PTHR45911">
    <property type="entry name" value="C2 DOMAIN-CONTAINING PROTEIN"/>
    <property type="match status" value="1"/>
</dbReference>
<dbReference type="GO" id="GO:0005509">
    <property type="term" value="F:calcium ion binding"/>
    <property type="evidence" value="ECO:0007669"/>
    <property type="project" value="TreeGrafter"/>
</dbReference>
<dbReference type="GO" id="GO:0030672">
    <property type="term" value="C:synaptic vesicle membrane"/>
    <property type="evidence" value="ECO:0007669"/>
    <property type="project" value="TreeGrafter"/>
</dbReference>
<gene>
    <name evidence="3" type="ORF">PACLA_8A039447</name>
</gene>
<sequence length="174" mass="19870">MAAIVDEVSTNPSVFGVQIQVAVKMSKNDFLKGGQSNQQLRILRVVVLQATNLAKKDVFGLSDPYCKIVLKNESDAVIDNVKTNTIKKTLNPEWNQQFDFRVDQGSQKLLFEVFDENRLTRDDFLGKVDMPLTNIPTRQENMDIIPKEYNLTRRSERSRVKGSLKLVLYFDDGN</sequence>
<dbReference type="OrthoDB" id="5988680at2759"/>
<comment type="caution">
    <text evidence="3">The sequence shown here is derived from an EMBL/GenBank/DDBJ whole genome shotgun (WGS) entry which is preliminary data.</text>
</comment>
<keyword evidence="1" id="KW-0479">Metal-binding</keyword>
<keyword evidence="2" id="KW-0106">Calcium</keyword>
<keyword evidence="4" id="KW-1185">Reference proteome</keyword>
<feature type="non-terminal residue" evidence="3">
    <location>
        <position position="174"/>
    </location>
</feature>
<dbReference type="InterPro" id="IPR000008">
    <property type="entry name" value="C2_dom"/>
</dbReference>
<dbReference type="PROSITE" id="PS50004">
    <property type="entry name" value="C2"/>
    <property type="match status" value="1"/>
</dbReference>
<evidence type="ECO:0000313" key="3">
    <source>
        <dbReference type="EMBL" id="CAB4031744.1"/>
    </source>
</evidence>
<dbReference type="Gene3D" id="2.60.40.150">
    <property type="entry name" value="C2 domain"/>
    <property type="match status" value="1"/>
</dbReference>
<dbReference type="GO" id="GO:0016874">
    <property type="term" value="F:ligase activity"/>
    <property type="evidence" value="ECO:0007669"/>
    <property type="project" value="UniProtKB-KW"/>
</dbReference>